<dbReference type="PANTHER" id="PTHR43844">
    <property type="entry name" value="METHIONINE SYNTHASE"/>
    <property type="match status" value="1"/>
</dbReference>
<evidence type="ECO:0000259" key="1">
    <source>
        <dbReference type="Pfam" id="PF01717"/>
    </source>
</evidence>
<dbReference type="CDD" id="cd03311">
    <property type="entry name" value="CIMS_C_terminal_like"/>
    <property type="match status" value="1"/>
</dbReference>
<evidence type="ECO:0000313" key="2">
    <source>
        <dbReference type="EMBL" id="KAK2778598.1"/>
    </source>
</evidence>
<dbReference type="Gene3D" id="3.20.20.210">
    <property type="match status" value="1"/>
</dbReference>
<name>A0AAD9YUI5_COLKA</name>
<accession>A0AAD9YUI5</accession>
<protein>
    <submittedName>
        <fullName evidence="2">Methionine vitamin-b12</fullName>
    </submittedName>
</protein>
<gene>
    <name evidence="2" type="ORF">CKAH01_11672</name>
</gene>
<dbReference type="GO" id="GO:0003871">
    <property type="term" value="F:5-methyltetrahydropteroyltriglutamate-homocysteine S-methyltransferase activity"/>
    <property type="evidence" value="ECO:0007669"/>
    <property type="project" value="InterPro"/>
</dbReference>
<keyword evidence="3" id="KW-1185">Reference proteome</keyword>
<reference evidence="2" key="1">
    <citation type="submission" date="2023-02" db="EMBL/GenBank/DDBJ databases">
        <title>Colletotrichum kahawae CIFC_Que2 genome sequencing and assembly.</title>
        <authorList>
            <person name="Baroncelli R."/>
        </authorList>
    </citation>
    <scope>NUCLEOTIDE SEQUENCE</scope>
    <source>
        <strain evidence="2">CIFC_Que2</strain>
    </source>
</reference>
<dbReference type="PANTHER" id="PTHR43844:SF2">
    <property type="entry name" value="SYNTHASE, VITAMIN-B12 INDEPENDENT, PUTATIVE (AFU_ORTHOLOGUE AFUA_3G12060)-RELATED"/>
    <property type="match status" value="1"/>
</dbReference>
<dbReference type="GO" id="GO:0009086">
    <property type="term" value="P:methionine biosynthetic process"/>
    <property type="evidence" value="ECO:0007669"/>
    <property type="project" value="InterPro"/>
</dbReference>
<dbReference type="Proteomes" id="UP001281614">
    <property type="component" value="Unassembled WGS sequence"/>
</dbReference>
<dbReference type="InterPro" id="IPR002629">
    <property type="entry name" value="Met_Synth_C/arc"/>
</dbReference>
<dbReference type="InterPro" id="IPR038071">
    <property type="entry name" value="UROD/MetE-like_sf"/>
</dbReference>
<dbReference type="SUPFAM" id="SSF51726">
    <property type="entry name" value="UROD/MetE-like"/>
    <property type="match status" value="1"/>
</dbReference>
<organism evidence="2 3">
    <name type="scientific">Colletotrichum kahawae</name>
    <name type="common">Coffee berry disease fungus</name>
    <dbReference type="NCBI Taxonomy" id="34407"/>
    <lineage>
        <taxon>Eukaryota</taxon>
        <taxon>Fungi</taxon>
        <taxon>Dikarya</taxon>
        <taxon>Ascomycota</taxon>
        <taxon>Pezizomycotina</taxon>
        <taxon>Sordariomycetes</taxon>
        <taxon>Hypocreomycetidae</taxon>
        <taxon>Glomerellales</taxon>
        <taxon>Glomerellaceae</taxon>
        <taxon>Colletotrichum</taxon>
        <taxon>Colletotrichum gloeosporioides species complex</taxon>
    </lineage>
</organism>
<evidence type="ECO:0000313" key="3">
    <source>
        <dbReference type="Proteomes" id="UP001281614"/>
    </source>
</evidence>
<dbReference type="AlphaFoldDB" id="A0AAD9YUI5"/>
<sequence>MNVGLVHYFFCASNRLVPFTMAPPLQSSMGFYSDKLSKNQAAATASAIAYAAKKQLELSIRPITSGEYERTIFFSGFFENLQGMEVRHDLRIPQDFRPGLPNVTGLAKMGLNHFAAVIATDKIKHVTSAYLPAWEMIKKAVPQENWKDCKMAIPSISWQHMYLVRGTAFAPGVYSSDREYFLDLAKAYRAELITLYDAGLRSVQIDDPNLTFFIVEDFREGLRGDGIDPDSLLDLYIWAQNEAIKNLPTDLHVGVHLCRGNIPGGPSFAEGSYEKIASRVFPKLNYATFYLEFDDPRVSGHFEPLRFVPRGKNVVLGLVSTKVAELEDKDALINRVHQAADAMAKGQGRSASEVLEDSLAVSPQCGFASHNVNRGVATEERMWEKLVLVRDVARALWSDAV</sequence>
<comment type="caution">
    <text evidence="2">The sequence shown here is derived from an EMBL/GenBank/DDBJ whole genome shotgun (WGS) entry which is preliminary data.</text>
</comment>
<dbReference type="Pfam" id="PF01717">
    <property type="entry name" value="Meth_synt_2"/>
    <property type="match status" value="1"/>
</dbReference>
<proteinExistence type="predicted"/>
<dbReference type="GO" id="GO:0008270">
    <property type="term" value="F:zinc ion binding"/>
    <property type="evidence" value="ECO:0007669"/>
    <property type="project" value="InterPro"/>
</dbReference>
<dbReference type="EMBL" id="VYYT01000010">
    <property type="protein sequence ID" value="KAK2778598.1"/>
    <property type="molecule type" value="Genomic_DNA"/>
</dbReference>
<feature type="domain" description="Cobalamin-independent methionine synthase MetE C-terminal/archaeal" evidence="1">
    <location>
        <begin position="179"/>
        <end position="377"/>
    </location>
</feature>